<sequence>MFRYQPARTLQRVQRFTRPSPINARFLSTTQPTRFPAKDTQDKDSLNPQSTEYSKSGTDDAAASSDAAFNPNTTSPEAAERTAENEEGVNSLNVSPGNEKVSRPNSPGVGGNGGAPDKKASGGGSPNKAGGNGSG</sequence>
<keyword evidence="3" id="KW-1185">Reference proteome</keyword>
<feature type="compositionally biased region" description="Low complexity" evidence="1">
    <location>
        <begin position="59"/>
        <end position="68"/>
    </location>
</feature>
<evidence type="ECO:0000313" key="3">
    <source>
        <dbReference type="Proteomes" id="UP000813461"/>
    </source>
</evidence>
<dbReference type="AlphaFoldDB" id="A0A8K0VU98"/>
<name>A0A8K0VU98_9PLEO</name>
<accession>A0A8K0VU98</accession>
<feature type="compositionally biased region" description="Polar residues" evidence="1">
    <location>
        <begin position="46"/>
        <end position="56"/>
    </location>
</feature>
<feature type="compositionally biased region" description="Gly residues" evidence="1">
    <location>
        <begin position="121"/>
        <end position="135"/>
    </location>
</feature>
<evidence type="ECO:0000256" key="1">
    <source>
        <dbReference type="SAM" id="MobiDB-lite"/>
    </source>
</evidence>
<gene>
    <name evidence="2" type="ORF">FB567DRAFT_537100</name>
</gene>
<dbReference type="OrthoDB" id="4220319at2759"/>
<dbReference type="PANTHER" id="PTHR42090:SF1">
    <property type="match status" value="1"/>
</dbReference>
<dbReference type="EMBL" id="JAGMVJ010000021">
    <property type="protein sequence ID" value="KAH7074294.1"/>
    <property type="molecule type" value="Genomic_DNA"/>
</dbReference>
<dbReference type="PANTHER" id="PTHR42090">
    <property type="match status" value="1"/>
</dbReference>
<feature type="region of interest" description="Disordered" evidence="1">
    <location>
        <begin position="1"/>
        <end position="135"/>
    </location>
</feature>
<dbReference type="Proteomes" id="UP000813461">
    <property type="component" value="Unassembled WGS sequence"/>
</dbReference>
<organism evidence="2 3">
    <name type="scientific">Paraphoma chrysanthemicola</name>
    <dbReference type="NCBI Taxonomy" id="798071"/>
    <lineage>
        <taxon>Eukaryota</taxon>
        <taxon>Fungi</taxon>
        <taxon>Dikarya</taxon>
        <taxon>Ascomycota</taxon>
        <taxon>Pezizomycotina</taxon>
        <taxon>Dothideomycetes</taxon>
        <taxon>Pleosporomycetidae</taxon>
        <taxon>Pleosporales</taxon>
        <taxon>Pleosporineae</taxon>
        <taxon>Phaeosphaeriaceae</taxon>
        <taxon>Paraphoma</taxon>
    </lineage>
</organism>
<protein>
    <submittedName>
        <fullName evidence="2">Uncharacterized protein</fullName>
    </submittedName>
</protein>
<evidence type="ECO:0000313" key="2">
    <source>
        <dbReference type="EMBL" id="KAH7074294.1"/>
    </source>
</evidence>
<reference evidence="2" key="1">
    <citation type="journal article" date="2021" name="Nat. Commun.">
        <title>Genetic determinants of endophytism in the Arabidopsis root mycobiome.</title>
        <authorList>
            <person name="Mesny F."/>
            <person name="Miyauchi S."/>
            <person name="Thiergart T."/>
            <person name="Pickel B."/>
            <person name="Atanasova L."/>
            <person name="Karlsson M."/>
            <person name="Huettel B."/>
            <person name="Barry K.W."/>
            <person name="Haridas S."/>
            <person name="Chen C."/>
            <person name="Bauer D."/>
            <person name="Andreopoulos W."/>
            <person name="Pangilinan J."/>
            <person name="LaButti K."/>
            <person name="Riley R."/>
            <person name="Lipzen A."/>
            <person name="Clum A."/>
            <person name="Drula E."/>
            <person name="Henrissat B."/>
            <person name="Kohler A."/>
            <person name="Grigoriev I.V."/>
            <person name="Martin F.M."/>
            <person name="Hacquard S."/>
        </authorList>
    </citation>
    <scope>NUCLEOTIDE SEQUENCE</scope>
    <source>
        <strain evidence="2">MPI-SDFR-AT-0120</strain>
    </source>
</reference>
<feature type="compositionally biased region" description="Basic and acidic residues" evidence="1">
    <location>
        <begin position="36"/>
        <end position="45"/>
    </location>
</feature>
<comment type="caution">
    <text evidence="2">The sequence shown here is derived from an EMBL/GenBank/DDBJ whole genome shotgun (WGS) entry which is preliminary data.</text>
</comment>
<proteinExistence type="predicted"/>